<dbReference type="PANTHER" id="PTHR30272">
    <property type="entry name" value="3-HYDROXYACYL-[ACYL-CARRIER-PROTEIN] DEHYDRATASE"/>
    <property type="match status" value="1"/>
</dbReference>
<keyword evidence="6 10" id="KW-0441">Lipid A biosynthesis</keyword>
<name>A0A1H9Z1S4_9FIRM</name>
<keyword evidence="7 10" id="KW-0443">Lipid metabolism</keyword>
<evidence type="ECO:0000313" key="12">
    <source>
        <dbReference type="Proteomes" id="UP000243819"/>
    </source>
</evidence>
<dbReference type="CDD" id="cd01288">
    <property type="entry name" value="FabZ"/>
    <property type="match status" value="1"/>
</dbReference>
<dbReference type="STRING" id="1120990.SAMN03080614_100615"/>
<dbReference type="GO" id="GO:0016020">
    <property type="term" value="C:membrane"/>
    <property type="evidence" value="ECO:0007669"/>
    <property type="project" value="GOC"/>
</dbReference>
<evidence type="ECO:0000256" key="2">
    <source>
        <dbReference type="ARBA" id="ARBA00004496"/>
    </source>
</evidence>
<evidence type="ECO:0000256" key="9">
    <source>
        <dbReference type="ARBA" id="ARBA00025049"/>
    </source>
</evidence>
<dbReference type="OrthoDB" id="9772788at2"/>
<dbReference type="GO" id="GO:0006633">
    <property type="term" value="P:fatty acid biosynthetic process"/>
    <property type="evidence" value="ECO:0007669"/>
    <property type="project" value="UniProtKB-UniRule"/>
</dbReference>
<dbReference type="InterPro" id="IPR029069">
    <property type="entry name" value="HotDog_dom_sf"/>
</dbReference>
<comment type="catalytic activity">
    <reaction evidence="1 10">
        <text>a (3R)-hydroxyacyl-[ACP] = a (2E)-enoyl-[ACP] + H2O</text>
        <dbReference type="Rhea" id="RHEA:13097"/>
        <dbReference type="Rhea" id="RHEA-COMP:9925"/>
        <dbReference type="Rhea" id="RHEA-COMP:9945"/>
        <dbReference type="ChEBI" id="CHEBI:15377"/>
        <dbReference type="ChEBI" id="CHEBI:78784"/>
        <dbReference type="ChEBI" id="CHEBI:78827"/>
        <dbReference type="EC" id="4.2.1.59"/>
    </reaction>
</comment>
<dbReference type="FunFam" id="3.10.129.10:FF:000001">
    <property type="entry name" value="3-hydroxyacyl-[acyl-carrier-protein] dehydratase FabZ"/>
    <property type="match status" value="1"/>
</dbReference>
<dbReference type="EMBL" id="FOIF01000006">
    <property type="protein sequence ID" value="SES75448.1"/>
    <property type="molecule type" value="Genomic_DNA"/>
</dbReference>
<reference evidence="12" key="1">
    <citation type="submission" date="2016-10" db="EMBL/GenBank/DDBJ databases">
        <authorList>
            <person name="Varghese N."/>
            <person name="Submissions S."/>
        </authorList>
    </citation>
    <scope>NUCLEOTIDE SEQUENCE [LARGE SCALE GENOMIC DNA]</scope>
    <source>
        <strain evidence="12">DSM 13577</strain>
    </source>
</reference>
<dbReference type="InterPro" id="IPR010084">
    <property type="entry name" value="FabZ"/>
</dbReference>
<dbReference type="Proteomes" id="UP000243819">
    <property type="component" value="Unassembled WGS sequence"/>
</dbReference>
<dbReference type="Pfam" id="PF07977">
    <property type="entry name" value="FabA"/>
    <property type="match status" value="1"/>
</dbReference>
<evidence type="ECO:0000256" key="6">
    <source>
        <dbReference type="ARBA" id="ARBA00022556"/>
    </source>
</evidence>
<feature type="active site" evidence="10">
    <location>
        <position position="53"/>
    </location>
</feature>
<evidence type="ECO:0000256" key="3">
    <source>
        <dbReference type="ARBA" id="ARBA00009174"/>
    </source>
</evidence>
<dbReference type="Gene3D" id="3.10.129.10">
    <property type="entry name" value="Hotdog Thioesterase"/>
    <property type="match status" value="1"/>
</dbReference>
<dbReference type="HAMAP" id="MF_00406">
    <property type="entry name" value="FabZ"/>
    <property type="match status" value="1"/>
</dbReference>
<evidence type="ECO:0000256" key="8">
    <source>
        <dbReference type="ARBA" id="ARBA00023239"/>
    </source>
</evidence>
<evidence type="ECO:0000313" key="11">
    <source>
        <dbReference type="EMBL" id="SES75448.1"/>
    </source>
</evidence>
<evidence type="ECO:0000256" key="10">
    <source>
        <dbReference type="HAMAP-Rule" id="MF_00406"/>
    </source>
</evidence>
<dbReference type="InterPro" id="IPR013114">
    <property type="entry name" value="FabA_FabZ"/>
</dbReference>
<dbReference type="NCBIfam" id="TIGR01750">
    <property type="entry name" value="fabZ"/>
    <property type="match status" value="1"/>
</dbReference>
<dbReference type="SUPFAM" id="SSF54637">
    <property type="entry name" value="Thioesterase/thiol ester dehydrase-isomerase"/>
    <property type="match status" value="1"/>
</dbReference>
<comment type="subcellular location">
    <subcellularLocation>
        <location evidence="2 10">Cytoplasm</location>
    </subcellularLocation>
</comment>
<evidence type="ECO:0000256" key="1">
    <source>
        <dbReference type="ARBA" id="ARBA00001055"/>
    </source>
</evidence>
<evidence type="ECO:0000256" key="4">
    <source>
        <dbReference type="ARBA" id="ARBA00022490"/>
    </source>
</evidence>
<dbReference type="PANTHER" id="PTHR30272:SF1">
    <property type="entry name" value="3-HYDROXYACYL-[ACYL-CARRIER-PROTEIN] DEHYDRATASE"/>
    <property type="match status" value="1"/>
</dbReference>
<evidence type="ECO:0000256" key="7">
    <source>
        <dbReference type="ARBA" id="ARBA00023098"/>
    </source>
</evidence>
<keyword evidence="8 10" id="KW-0456">Lyase</keyword>
<comment type="function">
    <text evidence="9 10">Involved in unsaturated fatty acids biosynthesis. Catalyzes the dehydration of short chain beta-hydroxyacyl-ACPs and long chain saturated and unsaturated beta-hydroxyacyl-ACPs.</text>
</comment>
<gene>
    <name evidence="10" type="primary">fabZ</name>
    <name evidence="11" type="ORF">SAMN03080614_100615</name>
</gene>
<keyword evidence="5 10" id="KW-0444">Lipid biosynthesis</keyword>
<proteinExistence type="inferred from homology"/>
<evidence type="ECO:0000256" key="5">
    <source>
        <dbReference type="ARBA" id="ARBA00022516"/>
    </source>
</evidence>
<dbReference type="GO" id="GO:0005737">
    <property type="term" value="C:cytoplasm"/>
    <property type="evidence" value="ECO:0007669"/>
    <property type="project" value="UniProtKB-SubCell"/>
</dbReference>
<keyword evidence="4 10" id="KW-0963">Cytoplasm</keyword>
<dbReference type="AlphaFoldDB" id="A0A1H9Z1S4"/>
<keyword evidence="12" id="KW-1185">Reference proteome</keyword>
<dbReference type="NCBIfam" id="NF000582">
    <property type="entry name" value="PRK00006.1"/>
    <property type="match status" value="1"/>
</dbReference>
<protein>
    <recommendedName>
        <fullName evidence="10">3-hydroxyacyl-[acyl-carrier-protein] dehydratase FabZ</fullName>
        <ecNumber evidence="10">4.2.1.59</ecNumber>
    </recommendedName>
    <alternativeName>
        <fullName evidence="10">(3R)-hydroxymyristoyl-[acyl-carrier-protein] dehydratase</fullName>
        <shortName evidence="10">(3R)-hydroxymyristoyl-ACP dehydrase</shortName>
    </alternativeName>
    <alternativeName>
        <fullName evidence="10">Beta-hydroxyacyl-ACP dehydratase</fullName>
    </alternativeName>
</protein>
<dbReference type="RefSeq" id="WP_091349044.1">
    <property type="nucleotide sequence ID" value="NZ_FOIF01000006.1"/>
</dbReference>
<dbReference type="GO" id="GO:0009245">
    <property type="term" value="P:lipid A biosynthetic process"/>
    <property type="evidence" value="ECO:0007669"/>
    <property type="project" value="UniProtKB-UniRule"/>
</dbReference>
<accession>A0A1H9Z1S4</accession>
<dbReference type="GO" id="GO:0019171">
    <property type="term" value="F:(3R)-hydroxyacyl-[acyl-carrier-protein] dehydratase activity"/>
    <property type="evidence" value="ECO:0007669"/>
    <property type="project" value="UniProtKB-EC"/>
</dbReference>
<dbReference type="EC" id="4.2.1.59" evidence="10"/>
<comment type="similarity">
    <text evidence="3 10">Belongs to the thioester dehydratase family. FabZ subfamily.</text>
</comment>
<organism evidence="11 12">
    <name type="scientific">Anaerobranca gottschalkii DSM 13577</name>
    <dbReference type="NCBI Taxonomy" id="1120990"/>
    <lineage>
        <taxon>Bacteria</taxon>
        <taxon>Bacillati</taxon>
        <taxon>Bacillota</taxon>
        <taxon>Clostridia</taxon>
        <taxon>Eubacteriales</taxon>
        <taxon>Proteinivoracaceae</taxon>
        <taxon>Anaerobranca</taxon>
    </lineage>
</organism>
<sequence length="150" mass="16496">MGRLENLNIEDIKKIIPHRYPFLLVDRIEEVELGKRAVGYKCVTANEEFFQGHFPNYPVMPGVLMVEAMAQVGAVALLAMEENKGRLAFFAGIEKVRFKKQVIPGDLLKIEVEILSLRGPLGKGKGTITVDGKVAVTGELLFALGEGIKS</sequence>